<accession>A0A1Y2DW58</accession>
<keyword evidence="3" id="KW-1185">Reference proteome</keyword>
<evidence type="ECO:0000256" key="1">
    <source>
        <dbReference type="SAM" id="MobiDB-lite"/>
    </source>
</evidence>
<sequence>MMDDFADFSTAGSSRTWQDNRETSRTKSYLQTVTNNPAESSAGPRTSRPDHIFFISATGYSYRTAMNIPATFHQQAPAGLSQTTRRSGGTNTTLPTVPISASNRE</sequence>
<feature type="region of interest" description="Disordered" evidence="1">
    <location>
        <begin position="1"/>
        <end position="49"/>
    </location>
</feature>
<reference evidence="2 3" key="1">
    <citation type="submission" date="2016-07" db="EMBL/GenBank/DDBJ databases">
        <title>Pervasive Adenine N6-methylation of Active Genes in Fungi.</title>
        <authorList>
            <consortium name="DOE Joint Genome Institute"/>
            <person name="Mondo S.J."/>
            <person name="Dannebaum R.O."/>
            <person name="Kuo R.C."/>
            <person name="Labutti K."/>
            <person name="Haridas S."/>
            <person name="Kuo A."/>
            <person name="Salamov A."/>
            <person name="Ahrendt S.R."/>
            <person name="Lipzen A."/>
            <person name="Sullivan W."/>
            <person name="Andreopoulos W.B."/>
            <person name="Clum A."/>
            <person name="Lindquist E."/>
            <person name="Daum C."/>
            <person name="Ramamoorthy G.K."/>
            <person name="Gryganskyi A."/>
            <person name="Culley D."/>
            <person name="Magnuson J.K."/>
            <person name="James T.Y."/>
            <person name="O'Malley M.A."/>
            <person name="Stajich J.E."/>
            <person name="Spatafora J.W."/>
            <person name="Visel A."/>
            <person name="Grigoriev I.V."/>
        </authorList>
    </citation>
    <scope>NUCLEOTIDE SEQUENCE [LARGE SCALE GENOMIC DNA]</scope>
    <source>
        <strain evidence="2 3">CBS 129021</strain>
    </source>
</reference>
<dbReference type="EMBL" id="MCFJ01000008">
    <property type="protein sequence ID" value="ORY63521.1"/>
    <property type="molecule type" value="Genomic_DNA"/>
</dbReference>
<feature type="compositionally biased region" description="Polar residues" evidence="1">
    <location>
        <begin position="80"/>
        <end position="105"/>
    </location>
</feature>
<dbReference type="Proteomes" id="UP000193689">
    <property type="component" value="Unassembled WGS sequence"/>
</dbReference>
<organism evidence="2 3">
    <name type="scientific">Pseudomassariella vexata</name>
    <dbReference type="NCBI Taxonomy" id="1141098"/>
    <lineage>
        <taxon>Eukaryota</taxon>
        <taxon>Fungi</taxon>
        <taxon>Dikarya</taxon>
        <taxon>Ascomycota</taxon>
        <taxon>Pezizomycotina</taxon>
        <taxon>Sordariomycetes</taxon>
        <taxon>Xylariomycetidae</taxon>
        <taxon>Amphisphaeriales</taxon>
        <taxon>Pseudomassariaceae</taxon>
        <taxon>Pseudomassariella</taxon>
    </lineage>
</organism>
<evidence type="ECO:0000313" key="2">
    <source>
        <dbReference type="EMBL" id="ORY63521.1"/>
    </source>
</evidence>
<protein>
    <submittedName>
        <fullName evidence="2">Uncharacterized protein</fullName>
    </submittedName>
</protein>
<gene>
    <name evidence="2" type="ORF">BCR38DRAFT_229835</name>
</gene>
<dbReference type="GeneID" id="63770519"/>
<feature type="compositionally biased region" description="Polar residues" evidence="1">
    <location>
        <begin position="26"/>
        <end position="39"/>
    </location>
</feature>
<comment type="caution">
    <text evidence="2">The sequence shown here is derived from an EMBL/GenBank/DDBJ whole genome shotgun (WGS) entry which is preliminary data.</text>
</comment>
<dbReference type="AlphaFoldDB" id="A0A1Y2DW58"/>
<name>A0A1Y2DW58_9PEZI</name>
<dbReference type="RefSeq" id="XP_040715178.1">
    <property type="nucleotide sequence ID" value="XM_040854307.1"/>
</dbReference>
<evidence type="ECO:0000313" key="3">
    <source>
        <dbReference type="Proteomes" id="UP000193689"/>
    </source>
</evidence>
<proteinExistence type="predicted"/>
<feature type="region of interest" description="Disordered" evidence="1">
    <location>
        <begin position="76"/>
        <end position="105"/>
    </location>
</feature>
<dbReference type="InParanoid" id="A0A1Y2DW58"/>